<organism evidence="2 3">
    <name type="scientific">Halosimplex pelagicum</name>
    <dbReference type="NCBI Taxonomy" id="869886"/>
    <lineage>
        <taxon>Archaea</taxon>
        <taxon>Methanobacteriati</taxon>
        <taxon>Methanobacteriota</taxon>
        <taxon>Stenosarchaea group</taxon>
        <taxon>Halobacteria</taxon>
        <taxon>Halobacteriales</taxon>
        <taxon>Haloarculaceae</taxon>
        <taxon>Halosimplex</taxon>
    </lineage>
</organism>
<gene>
    <name evidence="2" type="ORF">HZS54_11475</name>
</gene>
<evidence type="ECO:0000313" key="2">
    <source>
        <dbReference type="EMBL" id="QLH82187.1"/>
    </source>
</evidence>
<sequence length="47" mass="4988">MSEQPASDGTGADSTDSERLRREAQRMGAPVGTATASTHRERTGAKR</sequence>
<dbReference type="Proteomes" id="UP000509346">
    <property type="component" value="Chromosome"/>
</dbReference>
<protein>
    <submittedName>
        <fullName evidence="2">Uncharacterized protein</fullName>
    </submittedName>
</protein>
<evidence type="ECO:0000256" key="1">
    <source>
        <dbReference type="SAM" id="MobiDB-lite"/>
    </source>
</evidence>
<evidence type="ECO:0000313" key="3">
    <source>
        <dbReference type="Proteomes" id="UP000509346"/>
    </source>
</evidence>
<dbReference type="AlphaFoldDB" id="A0A7D5SVD3"/>
<feature type="compositionally biased region" description="Basic and acidic residues" evidence="1">
    <location>
        <begin position="16"/>
        <end position="25"/>
    </location>
</feature>
<dbReference type="RefSeq" id="WP_179922655.1">
    <property type="nucleotide sequence ID" value="NZ_CP058909.1"/>
</dbReference>
<keyword evidence="3" id="KW-1185">Reference proteome</keyword>
<dbReference type="OrthoDB" id="374372at2157"/>
<proteinExistence type="predicted"/>
<feature type="compositionally biased region" description="Basic and acidic residues" evidence="1">
    <location>
        <begin position="38"/>
        <end position="47"/>
    </location>
</feature>
<reference evidence="2 3" key="1">
    <citation type="submission" date="2020-07" db="EMBL/GenBank/DDBJ databases">
        <title>Halosimplex litoreum sp. nov. and Halosimplex rubrum sp. nov., isolated from different salt environments.</title>
        <authorList>
            <person name="Cui H."/>
        </authorList>
    </citation>
    <scope>NUCLEOTIDE SEQUENCE [LARGE SCALE GENOMIC DNA]</scope>
    <source>
        <strain evidence="2 3">R2</strain>
    </source>
</reference>
<dbReference type="KEGG" id="hpel:HZS54_11475"/>
<name>A0A7D5SVD3_9EURY</name>
<accession>A0A7D5SVD3</accession>
<dbReference type="EMBL" id="CP058909">
    <property type="protein sequence ID" value="QLH82187.1"/>
    <property type="molecule type" value="Genomic_DNA"/>
</dbReference>
<dbReference type="GeneID" id="56083218"/>
<feature type="region of interest" description="Disordered" evidence="1">
    <location>
        <begin position="1"/>
        <end position="47"/>
    </location>
</feature>